<keyword evidence="4" id="KW-1185">Reference proteome</keyword>
<feature type="region of interest" description="Disordered" evidence="1">
    <location>
        <begin position="39"/>
        <end position="64"/>
    </location>
</feature>
<evidence type="ECO:0000256" key="2">
    <source>
        <dbReference type="SAM" id="SignalP"/>
    </source>
</evidence>
<proteinExistence type="predicted"/>
<sequence>MKKTIFAASMVTLFAGAAFAGSDNDHGADRLLNQQQVQSQVVTKASAQPVVNTATPSPERDRND</sequence>
<gene>
    <name evidence="3" type="ORF">HF682_15740</name>
</gene>
<evidence type="ECO:0008006" key="5">
    <source>
        <dbReference type="Google" id="ProtNLM"/>
    </source>
</evidence>
<name>A0A847RZU2_9NEIS</name>
<feature type="chain" id="PRO_5032604722" description="DUF680 domain-containing protein" evidence="2">
    <location>
        <begin position="21"/>
        <end position="64"/>
    </location>
</feature>
<feature type="signal peptide" evidence="2">
    <location>
        <begin position="1"/>
        <end position="20"/>
    </location>
</feature>
<evidence type="ECO:0000313" key="4">
    <source>
        <dbReference type="Proteomes" id="UP000587991"/>
    </source>
</evidence>
<keyword evidence="2" id="KW-0732">Signal</keyword>
<organism evidence="3 4">
    <name type="scientific">Leeia aquatica</name>
    <dbReference type="NCBI Taxonomy" id="2725557"/>
    <lineage>
        <taxon>Bacteria</taxon>
        <taxon>Pseudomonadati</taxon>
        <taxon>Pseudomonadota</taxon>
        <taxon>Betaproteobacteria</taxon>
        <taxon>Neisseriales</taxon>
        <taxon>Leeiaceae</taxon>
        <taxon>Leeia</taxon>
    </lineage>
</organism>
<dbReference type="EMBL" id="JABAIM010000004">
    <property type="protein sequence ID" value="NLR76620.1"/>
    <property type="molecule type" value="Genomic_DNA"/>
</dbReference>
<evidence type="ECO:0000313" key="3">
    <source>
        <dbReference type="EMBL" id="NLR76620.1"/>
    </source>
</evidence>
<comment type="caution">
    <text evidence="3">The sequence shown here is derived from an EMBL/GenBank/DDBJ whole genome shotgun (WGS) entry which is preliminary data.</text>
</comment>
<feature type="compositionally biased region" description="Polar residues" evidence="1">
    <location>
        <begin position="43"/>
        <end position="56"/>
    </location>
</feature>
<evidence type="ECO:0000256" key="1">
    <source>
        <dbReference type="SAM" id="MobiDB-lite"/>
    </source>
</evidence>
<reference evidence="3 4" key="1">
    <citation type="submission" date="2020-04" db="EMBL/GenBank/DDBJ databases">
        <title>Draft genome of Leeia sp. IMCC25680.</title>
        <authorList>
            <person name="Song J."/>
            <person name="Cho J.-C."/>
        </authorList>
    </citation>
    <scope>NUCLEOTIDE SEQUENCE [LARGE SCALE GENOMIC DNA]</scope>
    <source>
        <strain evidence="3 4">IMCC25680</strain>
    </source>
</reference>
<protein>
    <recommendedName>
        <fullName evidence="5">DUF680 domain-containing protein</fullName>
    </recommendedName>
</protein>
<accession>A0A847RZU2</accession>
<dbReference type="AlphaFoldDB" id="A0A847RZU2"/>
<dbReference type="Proteomes" id="UP000587991">
    <property type="component" value="Unassembled WGS sequence"/>
</dbReference>
<dbReference type="RefSeq" id="WP_168878288.1">
    <property type="nucleotide sequence ID" value="NZ_JABAIM010000004.1"/>
</dbReference>